<gene>
    <name evidence="2" type="ORF">O1R50_24630</name>
</gene>
<dbReference type="InterPro" id="IPR011009">
    <property type="entry name" value="Kinase-like_dom_sf"/>
</dbReference>
<dbReference type="Pfam" id="PF01636">
    <property type="entry name" value="APH"/>
    <property type="match status" value="1"/>
</dbReference>
<accession>A0A9X3PCH5</accession>
<name>A0A9X3PCH5_9ACTN</name>
<evidence type="ECO:0000313" key="3">
    <source>
        <dbReference type="Proteomes" id="UP001146067"/>
    </source>
</evidence>
<feature type="domain" description="Aminoglycoside phosphotransferase" evidence="1">
    <location>
        <begin position="61"/>
        <end position="185"/>
    </location>
</feature>
<evidence type="ECO:0000313" key="2">
    <source>
        <dbReference type="EMBL" id="MDA1362826.1"/>
    </source>
</evidence>
<dbReference type="AlphaFoldDB" id="A0A9X3PCH5"/>
<organism evidence="2 3">
    <name type="scientific">Glycomyces luteolus</name>
    <dbReference type="NCBI Taxonomy" id="2670330"/>
    <lineage>
        <taxon>Bacteria</taxon>
        <taxon>Bacillati</taxon>
        <taxon>Actinomycetota</taxon>
        <taxon>Actinomycetes</taxon>
        <taxon>Glycomycetales</taxon>
        <taxon>Glycomycetaceae</taxon>
        <taxon>Glycomyces</taxon>
    </lineage>
</organism>
<dbReference type="Proteomes" id="UP001146067">
    <property type="component" value="Unassembled WGS sequence"/>
</dbReference>
<dbReference type="SUPFAM" id="SSF56112">
    <property type="entry name" value="Protein kinase-like (PK-like)"/>
    <property type="match status" value="1"/>
</dbReference>
<reference evidence="2" key="1">
    <citation type="submission" date="2022-12" db="EMBL/GenBank/DDBJ databases">
        <title>Gycomyces niveus sp.nov.,a novel actinomycete isolated from soil in Shouguan.</title>
        <authorList>
            <person name="Yang X."/>
        </authorList>
    </citation>
    <scope>NUCLEOTIDE SEQUENCE</scope>
    <source>
        <strain evidence="2">NEAU-A15</strain>
    </source>
</reference>
<sequence length="265" mass="28824">MTAQRRPSNAVFAAFGSGEAKPEKLDGGRGLTWRAGPVVVRPTAGGDGANWRAGVLESLVHTAEFRTPRPIRAVSGQWVVDGWEALQWVPGAADQSRVLDVVRAGTAFHHAISGLSRPAFIDADDDPWARADRVAWQEESLPADVMLERLAAAFRPVESPSQLIHGDLLGNVLFAEGEPPTIIDWAVYWRPAGLGAAIAAVDAVCWHGASIELLQVAGRNIEEWNQMLVRALTFRMVTLHLRNAWDASLADRHAPVMEAILKLVQ</sequence>
<protein>
    <recommendedName>
        <fullName evidence="1">Aminoglycoside phosphotransferase domain-containing protein</fullName>
    </recommendedName>
</protein>
<comment type="caution">
    <text evidence="2">The sequence shown here is derived from an EMBL/GenBank/DDBJ whole genome shotgun (WGS) entry which is preliminary data.</text>
</comment>
<proteinExistence type="predicted"/>
<dbReference type="InterPro" id="IPR002575">
    <property type="entry name" value="Aminoglycoside_PTrfase"/>
</dbReference>
<evidence type="ECO:0000259" key="1">
    <source>
        <dbReference type="Pfam" id="PF01636"/>
    </source>
</evidence>
<dbReference type="RefSeq" id="WP_270112911.1">
    <property type="nucleotide sequence ID" value="NZ_JAPZVP010000029.1"/>
</dbReference>
<dbReference type="EMBL" id="JAPZVP010000029">
    <property type="protein sequence ID" value="MDA1362826.1"/>
    <property type="molecule type" value="Genomic_DNA"/>
</dbReference>
<keyword evidence="3" id="KW-1185">Reference proteome</keyword>